<dbReference type="AlphaFoldDB" id="A0A6P6B4B6"/>
<evidence type="ECO:0000313" key="5">
    <source>
        <dbReference type="RefSeq" id="XP_022772000.1"/>
    </source>
</evidence>
<dbReference type="RefSeq" id="XP_022772003.1">
    <property type="nucleotide sequence ID" value="XM_022916268.1"/>
</dbReference>
<dbReference type="GeneID" id="111314672"/>
<accession>A0A6P6B4B6</accession>
<reference evidence="2 3" key="1">
    <citation type="submission" date="2025-04" db="UniProtKB">
        <authorList>
            <consortium name="RefSeq"/>
        </authorList>
    </citation>
    <scope>IDENTIFICATION</scope>
    <source>
        <tissue evidence="2 3">Fruit stalk</tissue>
    </source>
</reference>
<evidence type="ECO:0000313" key="7">
    <source>
        <dbReference type="RefSeq" id="XP_022772002.1"/>
    </source>
</evidence>
<dbReference type="RefSeq" id="XP_022772007.1">
    <property type="nucleotide sequence ID" value="XM_022916272.1"/>
</dbReference>
<evidence type="ECO:0000313" key="11">
    <source>
        <dbReference type="RefSeq" id="XP_022772006.1"/>
    </source>
</evidence>
<evidence type="ECO:0000313" key="3">
    <source>
        <dbReference type="RefSeq" id="XP_022771998.1"/>
    </source>
</evidence>
<dbReference type="Gene3D" id="3.20.20.80">
    <property type="entry name" value="Glycosidases"/>
    <property type="match status" value="4"/>
</dbReference>
<dbReference type="PANTHER" id="PTHR43651">
    <property type="entry name" value="1,4-ALPHA-GLUCAN-BRANCHING ENZYME"/>
    <property type="match status" value="1"/>
</dbReference>
<evidence type="ECO:0000313" key="6">
    <source>
        <dbReference type="RefSeq" id="XP_022772001.1"/>
    </source>
</evidence>
<proteinExistence type="predicted"/>
<dbReference type="PANTHER" id="PTHR43651:SF3">
    <property type="entry name" value="1,4-ALPHA-GLUCAN-BRANCHING ENZYME"/>
    <property type="match status" value="1"/>
</dbReference>
<evidence type="ECO:0000313" key="10">
    <source>
        <dbReference type="RefSeq" id="XP_022772005.1"/>
    </source>
</evidence>
<dbReference type="OrthoDB" id="1729371at2759"/>
<evidence type="ECO:0000313" key="4">
    <source>
        <dbReference type="RefSeq" id="XP_022771999.1"/>
    </source>
</evidence>
<sequence>MDVVHRHASNNMLDGLNMFDGTDARYFHSGSKGHHWMWDSHHFNYGSFVLRFLLSNARWWLEEYKFDGFRFDDETSMMYTHHGLQVISEYHVTNFFAPSSRFGTSDDLNSLIDRAQELGLLVLMDIVHRFIWKLHLGLRASFLLGSSSLFKHQVKSHTTKYTMICQKRDDVLPRIKGLGYNAVQIMAIQEHSYFAKFGHASNNVLDGLKMFDGTDACYFHSGSKGHHWMWDSHLFNYGSGY</sequence>
<evidence type="ECO:0000313" key="15">
    <source>
        <dbReference type="RefSeq" id="XP_022772010.1"/>
    </source>
</evidence>
<dbReference type="RefSeq" id="XP_022772002.1">
    <property type="nucleotide sequence ID" value="XM_022916267.1"/>
</dbReference>
<dbReference type="GO" id="GO:0005737">
    <property type="term" value="C:cytoplasm"/>
    <property type="evidence" value="ECO:0007669"/>
    <property type="project" value="TreeGrafter"/>
</dbReference>
<evidence type="ECO:0000313" key="12">
    <source>
        <dbReference type="RefSeq" id="XP_022772007.1"/>
    </source>
</evidence>
<dbReference type="RefSeq" id="XP_022771997.1">
    <property type="nucleotide sequence ID" value="XM_022916262.1"/>
</dbReference>
<keyword evidence="1" id="KW-1185">Reference proteome</keyword>
<dbReference type="GO" id="GO:0003844">
    <property type="term" value="F:1,4-alpha-glucan branching enzyme activity"/>
    <property type="evidence" value="ECO:0007669"/>
    <property type="project" value="TreeGrafter"/>
</dbReference>
<dbReference type="GO" id="GO:0005982">
    <property type="term" value="P:starch metabolic process"/>
    <property type="evidence" value="ECO:0007669"/>
    <property type="project" value="TreeGrafter"/>
</dbReference>
<dbReference type="Proteomes" id="UP000515121">
    <property type="component" value="Unplaced"/>
</dbReference>
<evidence type="ECO:0000313" key="14">
    <source>
        <dbReference type="RefSeq" id="XP_022772009.1"/>
    </source>
</evidence>
<dbReference type="RefSeq" id="XP_022772005.1">
    <property type="nucleotide sequence ID" value="XM_022916270.1"/>
</dbReference>
<gene>
    <name evidence="2 3 4 5 6 7 8 9 10 11 12 13 14 15" type="primary">LOC111314672</name>
</gene>
<evidence type="ECO:0000313" key="9">
    <source>
        <dbReference type="RefSeq" id="XP_022772004.1"/>
    </source>
</evidence>
<evidence type="ECO:0000313" key="1">
    <source>
        <dbReference type="Proteomes" id="UP000515121"/>
    </source>
</evidence>
<dbReference type="RefSeq" id="XP_022772008.1">
    <property type="nucleotide sequence ID" value="XM_022916273.1"/>
</dbReference>
<dbReference type="RefSeq" id="XP_022772000.1">
    <property type="nucleotide sequence ID" value="XM_022916265.1"/>
</dbReference>
<dbReference type="KEGG" id="dzi:111314672"/>
<dbReference type="RefSeq" id="XP_022772001.1">
    <property type="nucleotide sequence ID" value="XM_022916266.1"/>
</dbReference>
<evidence type="ECO:0000313" key="2">
    <source>
        <dbReference type="RefSeq" id="XP_022771997.1"/>
    </source>
</evidence>
<protein>
    <submittedName>
        <fullName evidence="2 3">1,4-alpha-glucan-branching enzyme 2, chloroplastic/amyloplastic-like isoform X1</fullName>
    </submittedName>
</protein>
<evidence type="ECO:0000313" key="8">
    <source>
        <dbReference type="RefSeq" id="XP_022772003.1"/>
    </source>
</evidence>
<organism evidence="1 12">
    <name type="scientific">Durio zibethinus</name>
    <name type="common">Durian</name>
    <dbReference type="NCBI Taxonomy" id="66656"/>
    <lineage>
        <taxon>Eukaryota</taxon>
        <taxon>Viridiplantae</taxon>
        <taxon>Streptophyta</taxon>
        <taxon>Embryophyta</taxon>
        <taxon>Tracheophyta</taxon>
        <taxon>Spermatophyta</taxon>
        <taxon>Magnoliopsida</taxon>
        <taxon>eudicotyledons</taxon>
        <taxon>Gunneridae</taxon>
        <taxon>Pentapetalae</taxon>
        <taxon>rosids</taxon>
        <taxon>malvids</taxon>
        <taxon>Malvales</taxon>
        <taxon>Malvaceae</taxon>
        <taxon>Helicteroideae</taxon>
        <taxon>Durio</taxon>
    </lineage>
</organism>
<dbReference type="RefSeq" id="XP_022772010.1">
    <property type="nucleotide sequence ID" value="XM_022916275.1"/>
</dbReference>
<dbReference type="RefSeq" id="XP_022772004.1">
    <property type="nucleotide sequence ID" value="XM_022916269.1"/>
</dbReference>
<dbReference type="RefSeq" id="XP_022771998.1">
    <property type="nucleotide sequence ID" value="XM_022916263.1"/>
</dbReference>
<dbReference type="RefSeq" id="XP_022772006.1">
    <property type="nucleotide sequence ID" value="XM_022916271.1"/>
</dbReference>
<dbReference type="RefSeq" id="XP_022772009.1">
    <property type="nucleotide sequence ID" value="XM_022916274.1"/>
</dbReference>
<dbReference type="RefSeq" id="XP_022771999.1">
    <property type="nucleotide sequence ID" value="XM_022916264.1"/>
</dbReference>
<dbReference type="InterPro" id="IPR017853">
    <property type="entry name" value="GH"/>
</dbReference>
<name>A0A6P6B4B6_DURZI</name>
<dbReference type="SUPFAM" id="SSF51445">
    <property type="entry name" value="(Trans)glycosidases"/>
    <property type="match status" value="3"/>
</dbReference>
<evidence type="ECO:0000313" key="13">
    <source>
        <dbReference type="RefSeq" id="XP_022772008.1"/>
    </source>
</evidence>